<dbReference type="EMBL" id="KQ965881">
    <property type="protein sequence ID" value="KXS09212.1"/>
    <property type="molecule type" value="Genomic_DNA"/>
</dbReference>
<feature type="compositionally biased region" description="Low complexity" evidence="2">
    <location>
        <begin position="285"/>
        <end position="300"/>
    </location>
</feature>
<dbReference type="InterPro" id="IPR026581">
    <property type="entry name" value="TCP10L/CENPJ"/>
</dbReference>
<dbReference type="Gene3D" id="2.60.450.20">
    <property type="match status" value="1"/>
</dbReference>
<dbReference type="Pfam" id="PF07202">
    <property type="entry name" value="Tcp10_C"/>
    <property type="match status" value="1"/>
</dbReference>
<feature type="domain" description="Centromere protein J C-terminal" evidence="3">
    <location>
        <begin position="463"/>
        <end position="493"/>
    </location>
</feature>
<dbReference type="PANTHER" id="PTHR10331">
    <property type="entry name" value="T COMPLEX PROTEIN 10"/>
    <property type="match status" value="1"/>
</dbReference>
<evidence type="ECO:0000256" key="1">
    <source>
        <dbReference type="ARBA" id="ARBA00005627"/>
    </source>
</evidence>
<feature type="region of interest" description="Disordered" evidence="2">
    <location>
        <begin position="107"/>
        <end position="127"/>
    </location>
</feature>
<dbReference type="InterPro" id="IPR009852">
    <property type="entry name" value="CENPJ_C_dom"/>
</dbReference>
<gene>
    <name evidence="4" type="ORF">M427DRAFT_248158</name>
</gene>
<feature type="region of interest" description="Disordered" evidence="2">
    <location>
        <begin position="1"/>
        <end position="23"/>
    </location>
</feature>
<evidence type="ECO:0000313" key="5">
    <source>
        <dbReference type="Proteomes" id="UP000070544"/>
    </source>
</evidence>
<sequence length="509" mass="55587">MFPGLAREHQRRYGGTEAKESDAVELPPAVAPVQLTRTRAPLNMHPASVVADASTATANGKYATLLMEDFENMGSVELKTFVTTKLADLDRQVFRFKRAAEDMERARKEAEERGRSAKEEEGALRRHRAELDAQRAQLAAERRDFKRDKTKWEKQRQAAEVLPTKSDIATLQSQVTHLTSALHQAKLRASLDRDRLERRCEDLTKRNAELVDEVRALERERASWLEREKSKPLQNGTTPPSAKSKTQSTLRIAPLASVAGGDHGSTSLNGGRHTPEQGRSASEPRTAAVKAAPVGARAATSTTRTIKRPISGSTSSELGGAAPAAEGRQANPLTSPGVHKADLAAGSALPSASSDVTDRLDALERNLGLAVSFLSEYVLEGGGVRRTYQDGTVLEARKGGVVKETRRDGRVVVRYGNGDTRETVPGDRETYVYAATRTQVTTYADGRRVCVFENGQTEYRWSDGSECIVYTDGTKKYIGPSGEEELEYPDGTRAGNLSQGLAIQWGQQN</sequence>
<name>A0A138ZXH6_GONPJ</name>
<accession>A0A138ZXH6</accession>
<dbReference type="PANTHER" id="PTHR10331:SF6">
    <property type="entry name" value="SPINDLE ASSEMBLY ABNORMAL 4"/>
    <property type="match status" value="1"/>
</dbReference>
<evidence type="ECO:0000313" key="4">
    <source>
        <dbReference type="EMBL" id="KXS09212.1"/>
    </source>
</evidence>
<organism evidence="4 5">
    <name type="scientific">Gonapodya prolifera (strain JEL478)</name>
    <name type="common">Monoblepharis prolifera</name>
    <dbReference type="NCBI Taxonomy" id="1344416"/>
    <lineage>
        <taxon>Eukaryota</taxon>
        <taxon>Fungi</taxon>
        <taxon>Fungi incertae sedis</taxon>
        <taxon>Chytridiomycota</taxon>
        <taxon>Chytridiomycota incertae sedis</taxon>
        <taxon>Monoblepharidomycetes</taxon>
        <taxon>Monoblepharidales</taxon>
        <taxon>Gonapodyaceae</taxon>
        <taxon>Gonapodya</taxon>
    </lineage>
</organism>
<reference evidence="4 5" key="1">
    <citation type="journal article" date="2015" name="Genome Biol. Evol.">
        <title>Phylogenomic analyses indicate that early fungi evolved digesting cell walls of algal ancestors of land plants.</title>
        <authorList>
            <person name="Chang Y."/>
            <person name="Wang S."/>
            <person name="Sekimoto S."/>
            <person name="Aerts A.L."/>
            <person name="Choi C."/>
            <person name="Clum A."/>
            <person name="LaButti K.M."/>
            <person name="Lindquist E.A."/>
            <person name="Yee Ngan C."/>
            <person name="Ohm R.A."/>
            <person name="Salamov A.A."/>
            <person name="Grigoriev I.V."/>
            <person name="Spatafora J.W."/>
            <person name="Berbee M.L."/>
        </authorList>
    </citation>
    <scope>NUCLEOTIDE SEQUENCE [LARGE SCALE GENOMIC DNA]</scope>
    <source>
        <strain evidence="4 5">JEL478</strain>
    </source>
</reference>
<dbReference type="STRING" id="1344416.A0A138ZXH6"/>
<feature type="region of interest" description="Disordered" evidence="2">
    <location>
        <begin position="223"/>
        <end position="339"/>
    </location>
</feature>
<comment type="similarity">
    <text evidence="1">Belongs to the TCP10 family.</text>
</comment>
<protein>
    <recommendedName>
        <fullName evidence="3">Centromere protein J C-terminal domain-containing protein</fullName>
    </recommendedName>
</protein>
<dbReference type="OrthoDB" id="10252174at2759"/>
<dbReference type="AlphaFoldDB" id="A0A138ZXH6"/>
<keyword evidence="5" id="KW-1185">Reference proteome</keyword>
<dbReference type="InterPro" id="IPR047002">
    <property type="entry name" value="Tcp10_C_sf"/>
</dbReference>
<evidence type="ECO:0000259" key="3">
    <source>
        <dbReference type="Pfam" id="PF07202"/>
    </source>
</evidence>
<feature type="compositionally biased region" description="Polar residues" evidence="2">
    <location>
        <begin position="232"/>
        <end position="250"/>
    </location>
</feature>
<proteinExistence type="inferred from homology"/>
<dbReference type="Proteomes" id="UP000070544">
    <property type="component" value="Unassembled WGS sequence"/>
</dbReference>
<evidence type="ECO:0000256" key="2">
    <source>
        <dbReference type="SAM" id="MobiDB-lite"/>
    </source>
</evidence>